<dbReference type="RefSeq" id="WP_313832595.1">
    <property type="nucleotide sequence ID" value="NZ_JAQOUE010000001.1"/>
</dbReference>
<dbReference type="SUPFAM" id="SSF48452">
    <property type="entry name" value="TPR-like"/>
    <property type="match status" value="1"/>
</dbReference>
<keyword evidence="2" id="KW-1185">Reference proteome</keyword>
<evidence type="ECO:0000313" key="2">
    <source>
        <dbReference type="Proteomes" id="UP001250932"/>
    </source>
</evidence>
<dbReference type="Gene3D" id="1.25.40.10">
    <property type="entry name" value="Tetratricopeptide repeat domain"/>
    <property type="match status" value="1"/>
</dbReference>
<evidence type="ECO:0000313" key="1">
    <source>
        <dbReference type="EMBL" id="MDT7042219.1"/>
    </source>
</evidence>
<dbReference type="EMBL" id="JAQOUE010000001">
    <property type="protein sequence ID" value="MDT7042219.1"/>
    <property type="molecule type" value="Genomic_DNA"/>
</dbReference>
<proteinExistence type="predicted"/>
<accession>A0ABU3K780</accession>
<sequence length="418" mass="47730">MTFSSFSNSPAIPATPRLNPVAELIDQDKLRPAIGIMHFHAVDHPDMGSRLAVDLSLNLIKLLPHEIGVVRIPDSELVKKVNRDLHIGAEEVARQYKVPLIVWGEILSFGDQYVVSFHLSHSSVKVSQYREYARLNFPLMALTSDYAEYLSHQKKIDVLTSDKNGNLAKIEVNFEDNMNFIASEYDKQTNQLKGIITDHLTKSGEYKNVVLEIPKLPEGLQGLVHLLAGMTSYYLERYEKSIDYLNQYLAQKNWRDNRTDGISHTYLAESHLGLGALKLEPKEESTTILTKEANNTLRLVVEQERFENVLNDYEKAIKVSPYLETPYQGYDRTFKILLNIQMLRNYLRTGDFHAARKQTLDKIRENERSIKASSSYPENGRQKVLALMTASKQFLKGCRLVPKEKADGRNINCPFNTN</sequence>
<organism evidence="1 2">
    <name type="scientific">Candidatus Nitronereus thalassa</name>
    <dbReference type="NCBI Taxonomy" id="3020898"/>
    <lineage>
        <taxon>Bacteria</taxon>
        <taxon>Pseudomonadati</taxon>
        <taxon>Nitrospirota</taxon>
        <taxon>Nitrospiria</taxon>
        <taxon>Nitrospirales</taxon>
        <taxon>Nitrospiraceae</taxon>
        <taxon>Candidatus Nitronereus</taxon>
    </lineage>
</organism>
<name>A0ABU3K780_9BACT</name>
<dbReference type="InterPro" id="IPR011990">
    <property type="entry name" value="TPR-like_helical_dom_sf"/>
</dbReference>
<comment type="caution">
    <text evidence="1">The sequence shown here is derived from an EMBL/GenBank/DDBJ whole genome shotgun (WGS) entry which is preliminary data.</text>
</comment>
<reference evidence="1 2" key="1">
    <citation type="journal article" date="2023" name="ISME J.">
        <title>Cultivation and genomic characterization of novel and ubiquitous marine nitrite-oxidizing bacteria from the Nitrospirales.</title>
        <authorList>
            <person name="Mueller A.J."/>
            <person name="Daebeler A."/>
            <person name="Herbold C.W."/>
            <person name="Kirkegaard R.H."/>
            <person name="Daims H."/>
        </authorList>
    </citation>
    <scope>NUCLEOTIDE SEQUENCE [LARGE SCALE GENOMIC DNA]</scope>
    <source>
        <strain evidence="1 2">EB</strain>
    </source>
</reference>
<evidence type="ECO:0008006" key="3">
    <source>
        <dbReference type="Google" id="ProtNLM"/>
    </source>
</evidence>
<protein>
    <recommendedName>
        <fullName evidence="3">Tetratricopeptide repeat protein</fullName>
    </recommendedName>
</protein>
<dbReference type="Proteomes" id="UP001250932">
    <property type="component" value="Unassembled WGS sequence"/>
</dbReference>
<gene>
    <name evidence="1" type="ORF">PPG34_07625</name>
</gene>